<feature type="transmembrane region" description="Helical" evidence="17">
    <location>
        <begin position="120"/>
        <end position="139"/>
    </location>
</feature>
<feature type="transmembrane region" description="Helical" evidence="17">
    <location>
        <begin position="23"/>
        <end position="42"/>
    </location>
</feature>
<evidence type="ECO:0000256" key="2">
    <source>
        <dbReference type="ARBA" id="ARBA00004477"/>
    </source>
</evidence>
<keyword evidence="20" id="KW-1185">Reference proteome</keyword>
<dbReference type="EC" id="2.3.2.27" evidence="5"/>
<accession>S8FN63</accession>
<keyword evidence="14 17" id="KW-0472">Membrane</keyword>
<dbReference type="PROSITE" id="PS50089">
    <property type="entry name" value="ZF_RING_2"/>
    <property type="match status" value="1"/>
</dbReference>
<feature type="transmembrane region" description="Helical" evidence="17">
    <location>
        <begin position="199"/>
        <end position="220"/>
    </location>
</feature>
<evidence type="ECO:0000256" key="3">
    <source>
        <dbReference type="ARBA" id="ARBA00004906"/>
    </source>
</evidence>
<dbReference type="InterPro" id="IPR013083">
    <property type="entry name" value="Znf_RING/FYVE/PHD"/>
</dbReference>
<evidence type="ECO:0000256" key="17">
    <source>
        <dbReference type="SAM" id="Phobius"/>
    </source>
</evidence>
<dbReference type="SMART" id="SM00184">
    <property type="entry name" value="RING"/>
    <property type="match status" value="1"/>
</dbReference>
<dbReference type="PANTHER" id="PTHR22763:SF184">
    <property type="entry name" value="E3 UBIQUITIN-PROTEIN LIGASE SYNOVIOLIN"/>
    <property type="match status" value="1"/>
</dbReference>
<feature type="compositionally biased region" description="Polar residues" evidence="16">
    <location>
        <begin position="605"/>
        <end position="614"/>
    </location>
</feature>
<evidence type="ECO:0000313" key="19">
    <source>
        <dbReference type="EMBL" id="EPT02696.1"/>
    </source>
</evidence>
<dbReference type="AlphaFoldDB" id="S8FN63"/>
<evidence type="ECO:0000256" key="8">
    <source>
        <dbReference type="ARBA" id="ARBA00022723"/>
    </source>
</evidence>
<dbReference type="InterPro" id="IPR057992">
    <property type="entry name" value="TPR_SYVN1_N"/>
</dbReference>
<dbReference type="STRING" id="743788.S8FN63"/>
<evidence type="ECO:0000256" key="9">
    <source>
        <dbReference type="ARBA" id="ARBA00022771"/>
    </source>
</evidence>
<feature type="region of interest" description="Disordered" evidence="16">
    <location>
        <begin position="770"/>
        <end position="837"/>
    </location>
</feature>
<organism evidence="19 20">
    <name type="scientific">Fomitopsis schrenkii</name>
    <name type="common">Brown rot fungus</name>
    <dbReference type="NCBI Taxonomy" id="2126942"/>
    <lineage>
        <taxon>Eukaryota</taxon>
        <taxon>Fungi</taxon>
        <taxon>Dikarya</taxon>
        <taxon>Basidiomycota</taxon>
        <taxon>Agaricomycotina</taxon>
        <taxon>Agaricomycetes</taxon>
        <taxon>Polyporales</taxon>
        <taxon>Fomitopsis</taxon>
    </lineage>
</organism>
<dbReference type="GO" id="GO:0016567">
    <property type="term" value="P:protein ubiquitination"/>
    <property type="evidence" value="ECO:0007669"/>
    <property type="project" value="UniProtKB-UniPathway"/>
</dbReference>
<comment type="catalytic activity">
    <reaction evidence="1">
        <text>S-ubiquitinyl-[E2 ubiquitin-conjugating enzyme]-L-cysteine + [acceptor protein]-L-lysine = [E2 ubiquitin-conjugating enzyme]-L-cysteine + N(6)-ubiquitinyl-[acceptor protein]-L-lysine.</text>
        <dbReference type="EC" id="2.3.2.27"/>
    </reaction>
</comment>
<dbReference type="InterPro" id="IPR001841">
    <property type="entry name" value="Znf_RING"/>
</dbReference>
<evidence type="ECO:0000256" key="1">
    <source>
        <dbReference type="ARBA" id="ARBA00000900"/>
    </source>
</evidence>
<evidence type="ECO:0000256" key="5">
    <source>
        <dbReference type="ARBA" id="ARBA00012483"/>
    </source>
</evidence>
<dbReference type="EMBL" id="KE504134">
    <property type="protein sequence ID" value="EPT02696.1"/>
    <property type="molecule type" value="Genomic_DNA"/>
</dbReference>
<evidence type="ECO:0000256" key="16">
    <source>
        <dbReference type="SAM" id="MobiDB-lite"/>
    </source>
</evidence>
<dbReference type="PANTHER" id="PTHR22763">
    <property type="entry name" value="RING ZINC FINGER PROTEIN"/>
    <property type="match status" value="1"/>
</dbReference>
<comment type="similarity">
    <text evidence="4">Belongs to the HRD1 family.</text>
</comment>
<dbReference type="SUPFAM" id="SSF57850">
    <property type="entry name" value="RING/U-box"/>
    <property type="match status" value="1"/>
</dbReference>
<dbReference type="InParanoid" id="S8FN63"/>
<dbReference type="OrthoDB" id="7759664at2759"/>
<dbReference type="GO" id="GO:0061630">
    <property type="term" value="F:ubiquitin protein ligase activity"/>
    <property type="evidence" value="ECO:0007669"/>
    <property type="project" value="UniProtKB-EC"/>
</dbReference>
<feature type="compositionally biased region" description="Low complexity" evidence="16">
    <location>
        <begin position="396"/>
        <end position="424"/>
    </location>
</feature>
<feature type="region of interest" description="Disordered" evidence="16">
    <location>
        <begin position="673"/>
        <end position="720"/>
    </location>
</feature>
<evidence type="ECO:0000256" key="14">
    <source>
        <dbReference type="ARBA" id="ARBA00023136"/>
    </source>
</evidence>
<comment type="pathway">
    <text evidence="3">Protein modification; protein ubiquitination.</text>
</comment>
<evidence type="ECO:0000256" key="13">
    <source>
        <dbReference type="ARBA" id="ARBA00022989"/>
    </source>
</evidence>
<evidence type="ECO:0000256" key="15">
    <source>
        <dbReference type="PROSITE-ProRule" id="PRU00175"/>
    </source>
</evidence>
<evidence type="ECO:0000313" key="20">
    <source>
        <dbReference type="Proteomes" id="UP000015241"/>
    </source>
</evidence>
<dbReference type="GO" id="GO:0005789">
    <property type="term" value="C:endoplasmic reticulum membrane"/>
    <property type="evidence" value="ECO:0007669"/>
    <property type="project" value="UniProtKB-SubCell"/>
</dbReference>
<dbReference type="HOGENOM" id="CLU_009169_2_0_1"/>
<dbReference type="Pfam" id="PF25563">
    <property type="entry name" value="TPR_SYVN1_N"/>
    <property type="match status" value="1"/>
</dbReference>
<feature type="domain" description="RING-type" evidence="18">
    <location>
        <begin position="321"/>
        <end position="385"/>
    </location>
</feature>
<evidence type="ECO:0000256" key="7">
    <source>
        <dbReference type="ARBA" id="ARBA00022692"/>
    </source>
</evidence>
<feature type="compositionally biased region" description="Pro residues" evidence="16">
    <location>
        <begin position="525"/>
        <end position="539"/>
    </location>
</feature>
<evidence type="ECO:0000256" key="6">
    <source>
        <dbReference type="ARBA" id="ARBA00022679"/>
    </source>
</evidence>
<dbReference type="UniPathway" id="UPA00143"/>
<feature type="region of interest" description="Disordered" evidence="16">
    <location>
        <begin position="513"/>
        <end position="656"/>
    </location>
</feature>
<sequence length="837" mass="90552">MPVNDLVRQRLQPLTSLVTSNRIALYCLLSVLLLVGTIANACRNYSNFYSVTIYLSKSSRSVLVLANTGVLLALGSGRLLQQVFFGPLQAREVERLYDQTWIFVTESLLAFTIFRDDFDIPFVIMFGFLLFVKCFHWLMADRVETMDQITYPGPPLLFHVRMNTLFVLLWAVDLVMFAFAVESTLNHGVNGMVLFASEYAILMASALNSMARYILSVIDYRRARARGGENAPPMENKSMYIFYIELFTDFLKLITYLTFFMLIMTFYGLPLNIIRDVYLTARSFITRVRALVRYHNATRDMDRRYPDATEAELSEMSDRTCIICREEMYTRNAQPQPGEGNADDQAPNYAEGPNMTAKKLPCGHIFHFQCLRSWLERQQSCPTCRRTVLDTNDQNQAQGQAQGRQGGARPAPPQAGAVPQAGQAPAGGGMGWLNNFFGVPLPGADPLRHFGNAQGVPPALAPGQPQPQNFGWMPAQPPLYYAMPPQANMPPQQPVPLFRGFYGPDGVWHPWGVDPRWFGNGPHQQQPPAPAQGPAPPTNTPSSPGQSGSAPTNDHPTTQGDPAGPDMPTPTPTTNPAASTAGQPSAPTPREAVAQATLRRLGLTPPNSTTFDANASQPSTSTSTSASAPPAVPAADAPSGQGERDPSQPANGRPEAPALIPLYDLFSRPPHPASYVPYGNHHTPSFRPQATQARGPRSASQIHQSSRASGSTAPPLAQLPATLTDEQLARLDRVTREAIDERLRVLEGVSGAVHRCIEELTRVRSVLPAPAPAPAPARQHAGPAPAEERQAGEPAGSAFPARQVDGVTAASEAPAPAPPVGPAQTPAPAGSASSSAV</sequence>
<keyword evidence="11" id="KW-0256">Endoplasmic reticulum</keyword>
<gene>
    <name evidence="19" type="ORF">FOMPIDRAFT_1035857</name>
</gene>
<evidence type="ECO:0000256" key="11">
    <source>
        <dbReference type="ARBA" id="ARBA00022824"/>
    </source>
</evidence>
<dbReference type="Pfam" id="PF12678">
    <property type="entry name" value="zf-rbx1"/>
    <property type="match status" value="1"/>
</dbReference>
<feature type="compositionally biased region" description="Polar residues" evidence="16">
    <location>
        <begin position="542"/>
        <end position="560"/>
    </location>
</feature>
<feature type="region of interest" description="Disordered" evidence="16">
    <location>
        <begin position="332"/>
        <end position="352"/>
    </location>
</feature>
<dbReference type="InterPro" id="IPR024766">
    <property type="entry name" value="Znf_RING_H2"/>
</dbReference>
<dbReference type="InterPro" id="IPR050731">
    <property type="entry name" value="HRD1_E3_ubiq-ligases"/>
</dbReference>
<comment type="subcellular location">
    <subcellularLocation>
        <location evidence="2">Endoplasmic reticulum membrane</location>
        <topology evidence="2">Multi-pass membrane protein</topology>
    </subcellularLocation>
</comment>
<keyword evidence="6" id="KW-0808">Transferase</keyword>
<feature type="compositionally biased region" description="Low complexity" evidence="16">
    <location>
        <begin position="615"/>
        <end position="639"/>
    </location>
</feature>
<keyword evidence="13 17" id="KW-1133">Transmembrane helix</keyword>
<evidence type="ECO:0000256" key="10">
    <source>
        <dbReference type="ARBA" id="ARBA00022786"/>
    </source>
</evidence>
<keyword evidence="9 15" id="KW-0863">Zinc-finger</keyword>
<feature type="compositionally biased region" description="Low complexity" evidence="16">
    <location>
        <begin position="776"/>
        <end position="785"/>
    </location>
</feature>
<dbReference type="GO" id="GO:0036503">
    <property type="term" value="P:ERAD pathway"/>
    <property type="evidence" value="ECO:0007669"/>
    <property type="project" value="TreeGrafter"/>
</dbReference>
<dbReference type="CDD" id="cd16479">
    <property type="entry name" value="RING-H2_synoviolin"/>
    <property type="match status" value="1"/>
</dbReference>
<dbReference type="GO" id="GO:0043161">
    <property type="term" value="P:proteasome-mediated ubiquitin-dependent protein catabolic process"/>
    <property type="evidence" value="ECO:0007669"/>
    <property type="project" value="TreeGrafter"/>
</dbReference>
<dbReference type="Proteomes" id="UP000015241">
    <property type="component" value="Unassembled WGS sequence"/>
</dbReference>
<feature type="region of interest" description="Disordered" evidence="16">
    <location>
        <begin position="396"/>
        <end position="426"/>
    </location>
</feature>
<keyword evidence="10" id="KW-0833">Ubl conjugation pathway</keyword>
<evidence type="ECO:0000256" key="12">
    <source>
        <dbReference type="ARBA" id="ARBA00022833"/>
    </source>
</evidence>
<feature type="compositionally biased region" description="Low complexity" evidence="16">
    <location>
        <begin position="822"/>
        <end position="837"/>
    </location>
</feature>
<protein>
    <recommendedName>
        <fullName evidence="5">RING-type E3 ubiquitin transferase</fullName>
        <ecNumber evidence="5">2.3.2.27</ecNumber>
    </recommendedName>
</protein>
<dbReference type="GO" id="GO:0008270">
    <property type="term" value="F:zinc ion binding"/>
    <property type="evidence" value="ECO:0007669"/>
    <property type="project" value="UniProtKB-KW"/>
</dbReference>
<evidence type="ECO:0000259" key="18">
    <source>
        <dbReference type="PROSITE" id="PS50089"/>
    </source>
</evidence>
<proteinExistence type="inferred from homology"/>
<keyword evidence="7 17" id="KW-0812">Transmembrane</keyword>
<dbReference type="FunCoup" id="S8FN63">
    <property type="interactions" value="510"/>
</dbReference>
<dbReference type="Gene3D" id="3.30.40.10">
    <property type="entry name" value="Zinc/RING finger domain, C3HC4 (zinc finger)"/>
    <property type="match status" value="1"/>
</dbReference>
<keyword evidence="12" id="KW-0862">Zinc</keyword>
<dbReference type="eggNOG" id="KOG0802">
    <property type="taxonomic scope" value="Eukaryota"/>
</dbReference>
<keyword evidence="8" id="KW-0479">Metal-binding</keyword>
<feature type="transmembrane region" description="Helical" evidence="17">
    <location>
        <begin position="160"/>
        <end position="179"/>
    </location>
</feature>
<evidence type="ECO:0000256" key="4">
    <source>
        <dbReference type="ARBA" id="ARBA00010089"/>
    </source>
</evidence>
<feature type="transmembrane region" description="Helical" evidence="17">
    <location>
        <begin position="62"/>
        <end position="80"/>
    </location>
</feature>
<name>S8FN63_FOMSC</name>
<dbReference type="InterPro" id="IPR058051">
    <property type="entry name" value="Znf_RING_synoviolin"/>
</dbReference>
<feature type="transmembrane region" description="Helical" evidence="17">
    <location>
        <begin position="240"/>
        <end position="269"/>
    </location>
</feature>
<reference evidence="19 20" key="1">
    <citation type="journal article" date="2012" name="Science">
        <title>The Paleozoic origin of enzymatic lignin decomposition reconstructed from 31 fungal genomes.</title>
        <authorList>
            <person name="Floudas D."/>
            <person name="Binder M."/>
            <person name="Riley R."/>
            <person name="Barry K."/>
            <person name="Blanchette R.A."/>
            <person name="Henrissat B."/>
            <person name="Martinez A.T."/>
            <person name="Otillar R."/>
            <person name="Spatafora J.W."/>
            <person name="Yadav J.S."/>
            <person name="Aerts A."/>
            <person name="Benoit I."/>
            <person name="Boyd A."/>
            <person name="Carlson A."/>
            <person name="Copeland A."/>
            <person name="Coutinho P.M."/>
            <person name="de Vries R.P."/>
            <person name="Ferreira P."/>
            <person name="Findley K."/>
            <person name="Foster B."/>
            <person name="Gaskell J."/>
            <person name="Glotzer D."/>
            <person name="Gorecki P."/>
            <person name="Heitman J."/>
            <person name="Hesse C."/>
            <person name="Hori C."/>
            <person name="Igarashi K."/>
            <person name="Jurgens J.A."/>
            <person name="Kallen N."/>
            <person name="Kersten P."/>
            <person name="Kohler A."/>
            <person name="Kuees U."/>
            <person name="Kumar T.K.A."/>
            <person name="Kuo A."/>
            <person name="LaButti K."/>
            <person name="Larrondo L.F."/>
            <person name="Lindquist E."/>
            <person name="Ling A."/>
            <person name="Lombard V."/>
            <person name="Lucas S."/>
            <person name="Lundell T."/>
            <person name="Martin R."/>
            <person name="McLaughlin D.J."/>
            <person name="Morgenstern I."/>
            <person name="Morin E."/>
            <person name="Murat C."/>
            <person name="Nagy L.G."/>
            <person name="Nolan M."/>
            <person name="Ohm R.A."/>
            <person name="Patyshakuliyeva A."/>
            <person name="Rokas A."/>
            <person name="Ruiz-Duenas F.J."/>
            <person name="Sabat G."/>
            <person name="Salamov A."/>
            <person name="Samejima M."/>
            <person name="Schmutz J."/>
            <person name="Slot J.C."/>
            <person name="St John F."/>
            <person name="Stenlid J."/>
            <person name="Sun H."/>
            <person name="Sun S."/>
            <person name="Syed K."/>
            <person name="Tsang A."/>
            <person name="Wiebenga A."/>
            <person name="Young D."/>
            <person name="Pisabarro A."/>
            <person name="Eastwood D.C."/>
            <person name="Martin F."/>
            <person name="Cullen D."/>
            <person name="Grigoriev I.V."/>
            <person name="Hibbett D.S."/>
        </authorList>
    </citation>
    <scope>NUCLEOTIDE SEQUENCE</scope>
    <source>
        <strain evidence="20">FP-58527</strain>
    </source>
</reference>
<feature type="compositionally biased region" description="Polar residues" evidence="16">
    <location>
        <begin position="682"/>
        <end position="712"/>
    </location>
</feature>